<dbReference type="PANTHER" id="PTHR34475">
    <property type="match status" value="1"/>
</dbReference>
<dbReference type="InterPro" id="IPR025194">
    <property type="entry name" value="RodZ-like_C"/>
</dbReference>
<gene>
    <name evidence="4" type="ORF">ENV54_06870</name>
</gene>
<dbReference type="InterPro" id="IPR010982">
    <property type="entry name" value="Lambda_DNA-bd_dom_sf"/>
</dbReference>
<dbReference type="PANTHER" id="PTHR34475:SF1">
    <property type="entry name" value="CYTOSKELETON PROTEIN RODZ"/>
    <property type="match status" value="1"/>
</dbReference>
<evidence type="ECO:0000256" key="2">
    <source>
        <dbReference type="SAM" id="Phobius"/>
    </source>
</evidence>
<name>A0A7C4ESQ8_9BACT</name>
<proteinExistence type="predicted"/>
<comment type="caution">
    <text evidence="4">The sequence shown here is derived from an EMBL/GenBank/DDBJ whole genome shotgun (WGS) entry which is preliminary data.</text>
</comment>
<sequence length="256" mass="28334">MDSFGAYLKSAREEKGRTLEDISESTKVAVANLEFLENDRFDLLPPRVFVKGFIRAYAQEVGLDPAEAVARFDAFARQGELSDYNEDEYVGRHEASPVASFIHNRWFSIALTCAGFISLVILAATGVTRLFFPDDMEQYQHPAQNARQVASTSTAVKTPSESDQMARQSAFAEPPRRQQGKKVLEIKAIANAWIRVEPDTGAAEELVMAPGDIQVFTAQESFHILTGNAGGIRIRYDGKEYPVLGKMNQTLALTLP</sequence>
<dbReference type="GO" id="GO:0003677">
    <property type="term" value="F:DNA binding"/>
    <property type="evidence" value="ECO:0007669"/>
    <property type="project" value="InterPro"/>
</dbReference>
<feature type="compositionally biased region" description="Polar residues" evidence="1">
    <location>
        <begin position="143"/>
        <end position="167"/>
    </location>
</feature>
<dbReference type="Pfam" id="PF13413">
    <property type="entry name" value="HTH_25"/>
    <property type="match status" value="1"/>
</dbReference>
<accession>A0A7C4ESQ8</accession>
<organism evidence="4">
    <name type="scientific">Desulfomonile tiedjei</name>
    <dbReference type="NCBI Taxonomy" id="2358"/>
    <lineage>
        <taxon>Bacteria</taxon>
        <taxon>Pseudomonadati</taxon>
        <taxon>Thermodesulfobacteriota</taxon>
        <taxon>Desulfomonilia</taxon>
        <taxon>Desulfomonilales</taxon>
        <taxon>Desulfomonilaceae</taxon>
        <taxon>Desulfomonile</taxon>
    </lineage>
</organism>
<feature type="region of interest" description="Disordered" evidence="1">
    <location>
        <begin position="143"/>
        <end position="178"/>
    </location>
</feature>
<keyword evidence="2" id="KW-0472">Membrane</keyword>
<evidence type="ECO:0000259" key="3">
    <source>
        <dbReference type="Pfam" id="PF13464"/>
    </source>
</evidence>
<dbReference type="AlphaFoldDB" id="A0A7C4ESQ8"/>
<dbReference type="InterPro" id="IPR050400">
    <property type="entry name" value="Bact_Cytoskel_RodZ"/>
</dbReference>
<keyword evidence="2" id="KW-1133">Transmembrane helix</keyword>
<dbReference type="Pfam" id="PF13464">
    <property type="entry name" value="RodZ_C"/>
    <property type="match status" value="1"/>
</dbReference>
<protein>
    <submittedName>
        <fullName evidence="4">Helix-turn-helix domain-containing protein</fullName>
    </submittedName>
</protein>
<dbReference type="Gene3D" id="1.10.260.40">
    <property type="entry name" value="lambda repressor-like DNA-binding domains"/>
    <property type="match status" value="1"/>
</dbReference>
<evidence type="ECO:0000313" key="4">
    <source>
        <dbReference type="EMBL" id="HGH61005.1"/>
    </source>
</evidence>
<dbReference type="EMBL" id="DTGT01000213">
    <property type="protein sequence ID" value="HGH61005.1"/>
    <property type="molecule type" value="Genomic_DNA"/>
</dbReference>
<keyword evidence="2" id="KW-0812">Transmembrane</keyword>
<feature type="domain" description="Cytoskeleton protein RodZ-like C-terminal" evidence="3">
    <location>
        <begin position="186"/>
        <end position="249"/>
    </location>
</feature>
<evidence type="ECO:0000256" key="1">
    <source>
        <dbReference type="SAM" id="MobiDB-lite"/>
    </source>
</evidence>
<feature type="transmembrane region" description="Helical" evidence="2">
    <location>
        <begin position="106"/>
        <end position="132"/>
    </location>
</feature>
<reference evidence="4" key="1">
    <citation type="journal article" date="2020" name="mSystems">
        <title>Genome- and Community-Level Interaction Insights into Carbon Utilization and Element Cycling Functions of Hydrothermarchaeota in Hydrothermal Sediment.</title>
        <authorList>
            <person name="Zhou Z."/>
            <person name="Liu Y."/>
            <person name="Xu W."/>
            <person name="Pan J."/>
            <person name="Luo Z.H."/>
            <person name="Li M."/>
        </authorList>
    </citation>
    <scope>NUCLEOTIDE SEQUENCE [LARGE SCALE GENOMIC DNA]</scope>
    <source>
        <strain evidence="4">SpSt-769</strain>
    </source>
</reference>